<organism evidence="2 3">
    <name type="scientific">Xenoophorus captivus</name>
    <dbReference type="NCBI Taxonomy" id="1517983"/>
    <lineage>
        <taxon>Eukaryota</taxon>
        <taxon>Metazoa</taxon>
        <taxon>Chordata</taxon>
        <taxon>Craniata</taxon>
        <taxon>Vertebrata</taxon>
        <taxon>Euteleostomi</taxon>
        <taxon>Actinopterygii</taxon>
        <taxon>Neopterygii</taxon>
        <taxon>Teleostei</taxon>
        <taxon>Neoteleostei</taxon>
        <taxon>Acanthomorphata</taxon>
        <taxon>Ovalentaria</taxon>
        <taxon>Atherinomorphae</taxon>
        <taxon>Cyprinodontiformes</taxon>
        <taxon>Goodeidae</taxon>
        <taxon>Xenoophorus</taxon>
    </lineage>
</organism>
<dbReference type="EMBL" id="JAHRIN010060291">
    <property type="protein sequence ID" value="MEQ2212749.1"/>
    <property type="molecule type" value="Genomic_DNA"/>
</dbReference>
<sequence length="131" mass="14304">LRSDQSRLRSLPPVTSDLSVSGVYADKVGIEAAEMLLRNIRHNGCVDEFLQDQVRLNTPDDDMPGVIGCDLTDPSSSSAYHLHGAGKGNVSDSDRRSDATHTDGYPHRRAAHSGQTPSNWVLKLLKLILKL</sequence>
<evidence type="ECO:0000313" key="2">
    <source>
        <dbReference type="EMBL" id="MEQ2212749.1"/>
    </source>
</evidence>
<feature type="non-terminal residue" evidence="2">
    <location>
        <position position="1"/>
    </location>
</feature>
<evidence type="ECO:0000313" key="3">
    <source>
        <dbReference type="Proteomes" id="UP001434883"/>
    </source>
</evidence>
<reference evidence="2 3" key="1">
    <citation type="submission" date="2021-06" db="EMBL/GenBank/DDBJ databases">
        <authorList>
            <person name="Palmer J.M."/>
        </authorList>
    </citation>
    <scope>NUCLEOTIDE SEQUENCE [LARGE SCALE GENOMIC DNA]</scope>
    <source>
        <strain evidence="2 3">XC_2019</strain>
        <tissue evidence="2">Muscle</tissue>
    </source>
</reference>
<protein>
    <submittedName>
        <fullName evidence="2">Uncharacterized protein</fullName>
    </submittedName>
</protein>
<gene>
    <name evidence="2" type="ORF">XENOCAPTIV_004486</name>
</gene>
<keyword evidence="3" id="KW-1185">Reference proteome</keyword>
<comment type="caution">
    <text evidence="2">The sequence shown here is derived from an EMBL/GenBank/DDBJ whole genome shotgun (WGS) entry which is preliminary data.</text>
</comment>
<accession>A0ABV0RWU0</accession>
<feature type="region of interest" description="Disordered" evidence="1">
    <location>
        <begin position="78"/>
        <end position="114"/>
    </location>
</feature>
<proteinExistence type="predicted"/>
<dbReference type="Proteomes" id="UP001434883">
    <property type="component" value="Unassembled WGS sequence"/>
</dbReference>
<name>A0ABV0RWU0_9TELE</name>
<evidence type="ECO:0000256" key="1">
    <source>
        <dbReference type="SAM" id="MobiDB-lite"/>
    </source>
</evidence>
<feature type="compositionally biased region" description="Basic and acidic residues" evidence="1">
    <location>
        <begin position="92"/>
        <end position="106"/>
    </location>
</feature>